<keyword evidence="2" id="KW-1185">Reference proteome</keyword>
<gene>
    <name evidence="1" type="ORF">JAAARDRAFT_34207</name>
</gene>
<evidence type="ECO:0000313" key="2">
    <source>
        <dbReference type="Proteomes" id="UP000027265"/>
    </source>
</evidence>
<protein>
    <recommendedName>
        <fullName evidence="3">Reverse transcriptase domain-containing protein</fullName>
    </recommendedName>
</protein>
<dbReference type="OrthoDB" id="3249498at2759"/>
<evidence type="ECO:0008006" key="3">
    <source>
        <dbReference type="Google" id="ProtNLM"/>
    </source>
</evidence>
<dbReference type="AlphaFoldDB" id="A0A067PX54"/>
<organism evidence="1 2">
    <name type="scientific">Jaapia argillacea MUCL 33604</name>
    <dbReference type="NCBI Taxonomy" id="933084"/>
    <lineage>
        <taxon>Eukaryota</taxon>
        <taxon>Fungi</taxon>
        <taxon>Dikarya</taxon>
        <taxon>Basidiomycota</taxon>
        <taxon>Agaricomycotina</taxon>
        <taxon>Agaricomycetes</taxon>
        <taxon>Agaricomycetidae</taxon>
        <taxon>Jaapiales</taxon>
        <taxon>Jaapiaceae</taxon>
        <taxon>Jaapia</taxon>
    </lineage>
</organism>
<dbReference type="EMBL" id="KL197717">
    <property type="protein sequence ID" value="KDQ58415.1"/>
    <property type="molecule type" value="Genomic_DNA"/>
</dbReference>
<evidence type="ECO:0000313" key="1">
    <source>
        <dbReference type="EMBL" id="KDQ58415.1"/>
    </source>
</evidence>
<dbReference type="HOGENOM" id="CLU_2722587_0_0_1"/>
<name>A0A067PX54_9AGAM</name>
<proteinExistence type="predicted"/>
<sequence length="72" mass="8254">MHDFGQSFRDPRIACQNIPLLLFKDDVSSAFLNLPVHPLRQLRQIVCVDGHFYTVGRLVFGNRASPRLWCAV</sequence>
<accession>A0A067PX54</accession>
<reference evidence="2" key="1">
    <citation type="journal article" date="2014" name="Proc. Natl. Acad. Sci. U.S.A.">
        <title>Extensive sampling of basidiomycete genomes demonstrates inadequacy of the white-rot/brown-rot paradigm for wood decay fungi.</title>
        <authorList>
            <person name="Riley R."/>
            <person name="Salamov A.A."/>
            <person name="Brown D.W."/>
            <person name="Nagy L.G."/>
            <person name="Floudas D."/>
            <person name="Held B.W."/>
            <person name="Levasseur A."/>
            <person name="Lombard V."/>
            <person name="Morin E."/>
            <person name="Otillar R."/>
            <person name="Lindquist E.A."/>
            <person name="Sun H."/>
            <person name="LaButti K.M."/>
            <person name="Schmutz J."/>
            <person name="Jabbour D."/>
            <person name="Luo H."/>
            <person name="Baker S.E."/>
            <person name="Pisabarro A.G."/>
            <person name="Walton J.D."/>
            <person name="Blanchette R.A."/>
            <person name="Henrissat B."/>
            <person name="Martin F."/>
            <person name="Cullen D."/>
            <person name="Hibbett D.S."/>
            <person name="Grigoriev I.V."/>
        </authorList>
    </citation>
    <scope>NUCLEOTIDE SEQUENCE [LARGE SCALE GENOMIC DNA]</scope>
    <source>
        <strain evidence="2">MUCL 33604</strain>
    </source>
</reference>
<dbReference type="Proteomes" id="UP000027265">
    <property type="component" value="Unassembled WGS sequence"/>
</dbReference>
<dbReference type="InParanoid" id="A0A067PX54"/>